<name>A0A482XI28_LAOST</name>
<keyword evidence="3" id="KW-1185">Reference proteome</keyword>
<dbReference type="EMBL" id="QKKF02009374">
    <property type="protein sequence ID" value="RZF45297.1"/>
    <property type="molecule type" value="Genomic_DNA"/>
</dbReference>
<dbReference type="InParanoid" id="A0A482XI28"/>
<sequence length="356" mass="41078">MGKLKTQSSKTSPGKGRAKPKPKSTLKVKYRLKETLNHKLQKNEKSENMKKIITDEKSAVAHKKVDQQNPVREVRKFDRENTFVHKKVDLQQNPVRKEINHHKESASAHEKFDQQKHVKKEIQLHKEHHPALTKQEEFPKIASQVAARVENLQSIEKSLDKIAVKQDFNERGILPFDSSYIMKQLAKSRQSESILEIPGPRIMRVCSNIVNALPVIGTLTISSLMRSYNRLCLSYGAKKLVSNRMSKPLERLFNKHGDIVCLNIPLCGNVRLVVKPELIHEVYRQRDMSQITNSSFDSLNEVYNVLGKKNMRMDAISSVDDHMTCVIEHFDLKNLFWSANRYHDSLEKISDLLVQR</sequence>
<protein>
    <submittedName>
        <fullName evidence="2">Uncharacterized protein</fullName>
    </submittedName>
</protein>
<evidence type="ECO:0000313" key="2">
    <source>
        <dbReference type="EMBL" id="RZF45297.1"/>
    </source>
</evidence>
<reference evidence="2 3" key="1">
    <citation type="journal article" date="2017" name="Gigascience">
        <title>Genome sequence of the small brown planthopper, Laodelphax striatellus.</title>
        <authorList>
            <person name="Zhu J."/>
            <person name="Jiang F."/>
            <person name="Wang X."/>
            <person name="Yang P."/>
            <person name="Bao Y."/>
            <person name="Zhao W."/>
            <person name="Wang W."/>
            <person name="Lu H."/>
            <person name="Wang Q."/>
            <person name="Cui N."/>
            <person name="Li J."/>
            <person name="Chen X."/>
            <person name="Luo L."/>
            <person name="Yu J."/>
            <person name="Kang L."/>
            <person name="Cui F."/>
        </authorList>
    </citation>
    <scope>NUCLEOTIDE SEQUENCE [LARGE SCALE GENOMIC DNA]</scope>
    <source>
        <strain evidence="2">Lst14</strain>
    </source>
</reference>
<accession>A0A482XI28</accession>
<proteinExistence type="predicted"/>
<feature type="compositionally biased region" description="Basic residues" evidence="1">
    <location>
        <begin position="16"/>
        <end position="27"/>
    </location>
</feature>
<evidence type="ECO:0000313" key="3">
    <source>
        <dbReference type="Proteomes" id="UP000291343"/>
    </source>
</evidence>
<gene>
    <name evidence="2" type="ORF">LSTR_LSTR014062</name>
</gene>
<evidence type="ECO:0000256" key="1">
    <source>
        <dbReference type="SAM" id="MobiDB-lite"/>
    </source>
</evidence>
<feature type="compositionally biased region" description="Polar residues" evidence="1">
    <location>
        <begin position="1"/>
        <end position="12"/>
    </location>
</feature>
<feature type="region of interest" description="Disordered" evidence="1">
    <location>
        <begin position="1"/>
        <end position="27"/>
    </location>
</feature>
<dbReference type="AlphaFoldDB" id="A0A482XI28"/>
<organism evidence="2 3">
    <name type="scientific">Laodelphax striatellus</name>
    <name type="common">Small brown planthopper</name>
    <name type="synonym">Delphax striatella</name>
    <dbReference type="NCBI Taxonomy" id="195883"/>
    <lineage>
        <taxon>Eukaryota</taxon>
        <taxon>Metazoa</taxon>
        <taxon>Ecdysozoa</taxon>
        <taxon>Arthropoda</taxon>
        <taxon>Hexapoda</taxon>
        <taxon>Insecta</taxon>
        <taxon>Pterygota</taxon>
        <taxon>Neoptera</taxon>
        <taxon>Paraneoptera</taxon>
        <taxon>Hemiptera</taxon>
        <taxon>Auchenorrhyncha</taxon>
        <taxon>Fulgoroidea</taxon>
        <taxon>Delphacidae</taxon>
        <taxon>Criomorphinae</taxon>
        <taxon>Laodelphax</taxon>
    </lineage>
</organism>
<dbReference type="Proteomes" id="UP000291343">
    <property type="component" value="Unassembled WGS sequence"/>
</dbReference>
<comment type="caution">
    <text evidence="2">The sequence shown here is derived from an EMBL/GenBank/DDBJ whole genome shotgun (WGS) entry which is preliminary data.</text>
</comment>
<dbReference type="STRING" id="195883.A0A482XI28"/>